<protein>
    <submittedName>
        <fullName evidence="1">Uncharacterized protein</fullName>
    </submittedName>
</protein>
<organism evidence="1 2">
    <name type="scientific">Streptomyces albipurpureus</name>
    <dbReference type="NCBI Taxonomy" id="2897419"/>
    <lineage>
        <taxon>Bacteria</taxon>
        <taxon>Bacillati</taxon>
        <taxon>Actinomycetota</taxon>
        <taxon>Actinomycetes</taxon>
        <taxon>Kitasatosporales</taxon>
        <taxon>Streptomycetaceae</taxon>
        <taxon>Streptomyces</taxon>
    </lineage>
</organism>
<evidence type="ECO:0000313" key="2">
    <source>
        <dbReference type="Proteomes" id="UP001431429"/>
    </source>
</evidence>
<gene>
    <name evidence="1" type="ORF">NBG84_18095</name>
</gene>
<name>A0ABT0UNY8_9ACTN</name>
<dbReference type="RefSeq" id="WP_250920508.1">
    <property type="nucleotide sequence ID" value="NZ_JAMQAW010000023.1"/>
</dbReference>
<comment type="caution">
    <text evidence="1">The sequence shown here is derived from an EMBL/GenBank/DDBJ whole genome shotgun (WGS) entry which is preliminary data.</text>
</comment>
<keyword evidence="2" id="KW-1185">Reference proteome</keyword>
<sequence>MSDLHESCATRGEHHLDWEQGNREVLPTTSSGWVQYEHDGTMRIRCCCSFDSEWGNRDDVIRLAREHLASPLTSGELHA</sequence>
<dbReference type="Proteomes" id="UP001431429">
    <property type="component" value="Unassembled WGS sequence"/>
</dbReference>
<accession>A0ABT0UNY8</accession>
<reference evidence="1" key="1">
    <citation type="submission" date="2022-06" db="EMBL/GenBank/DDBJ databases">
        <title>Genome public.</title>
        <authorList>
            <person name="Sun Q."/>
        </authorList>
    </citation>
    <scope>NUCLEOTIDE SEQUENCE</scope>
    <source>
        <strain evidence="1">CWNU-1</strain>
    </source>
</reference>
<dbReference type="EMBL" id="JAMQAW010000023">
    <property type="protein sequence ID" value="MCM2390179.1"/>
    <property type="molecule type" value="Genomic_DNA"/>
</dbReference>
<proteinExistence type="predicted"/>
<evidence type="ECO:0000313" key="1">
    <source>
        <dbReference type="EMBL" id="MCM2390179.1"/>
    </source>
</evidence>